<name>A0A5C4SXL8_9BACL</name>
<dbReference type="InterPro" id="IPR052735">
    <property type="entry name" value="NAD_biosynth-regulator"/>
</dbReference>
<keyword evidence="4" id="KW-1185">Reference proteome</keyword>
<dbReference type="Gene3D" id="3.40.50.300">
    <property type="entry name" value="P-loop containing nucleotide triphosphate hydrolases"/>
    <property type="match status" value="1"/>
</dbReference>
<sequence length="370" mass="42072">MRLPSCTSFSSASPCRACSAGENNTLRCIEEAESVHERIGLTLGKFAPFHKGHQLLVETALAEMDRVIVVIYDCPDTTPVPLPVRANWIRRLYPAAEVLEAWDGPAETGYTADIMRKQERYILELLGDRQVTHCYSSELYGEHMSEALGAANRQVDRDRVRIAVSGTAVRAAPFEKRHLVDPLVYADLVAKVVFVGAPSTGKTTIAEAMAKRMKTVWMPEYGREYWKRHQVDRRLAPEQLADIAEGHLEREETLVADARDYMFVDTNAITTYMFALDYHGFALPRLRQLAERAVPRYDLVFLCGDDIPYDDTVDRSGDQHRRTFQKKIVADLLVRNVPFIPLYGSLEERMEKVETVLKRYAKYRSLGELV</sequence>
<evidence type="ECO:0000259" key="2">
    <source>
        <dbReference type="Pfam" id="PF13521"/>
    </source>
</evidence>
<gene>
    <name evidence="3" type="ORF">FE784_39430</name>
</gene>
<dbReference type="InterPro" id="IPR004821">
    <property type="entry name" value="Cyt_trans-like"/>
</dbReference>
<keyword evidence="3" id="KW-0808">Transferase</keyword>
<dbReference type="InterPro" id="IPR038727">
    <property type="entry name" value="NadR/Ttd14_AAA_dom"/>
</dbReference>
<dbReference type="EMBL" id="VDCQ01000116">
    <property type="protein sequence ID" value="TNJ55427.1"/>
    <property type="molecule type" value="Genomic_DNA"/>
</dbReference>
<evidence type="ECO:0000259" key="1">
    <source>
        <dbReference type="Pfam" id="PF01467"/>
    </source>
</evidence>
<accession>A0A5C4SXL8</accession>
<protein>
    <submittedName>
        <fullName evidence="3">Cytidyltransferase</fullName>
    </submittedName>
</protein>
<dbReference type="Pfam" id="PF13521">
    <property type="entry name" value="AAA_28"/>
    <property type="match status" value="1"/>
</dbReference>
<dbReference type="Gene3D" id="3.40.50.620">
    <property type="entry name" value="HUPs"/>
    <property type="match status" value="1"/>
</dbReference>
<dbReference type="PANTHER" id="PTHR37512:SF1">
    <property type="entry name" value="NADR_TTD14 AAA DOMAIN-CONTAINING PROTEIN"/>
    <property type="match status" value="1"/>
</dbReference>
<dbReference type="Proteomes" id="UP000307943">
    <property type="component" value="Unassembled WGS sequence"/>
</dbReference>
<dbReference type="AlphaFoldDB" id="A0A5C4SXL8"/>
<dbReference type="InterPro" id="IPR027417">
    <property type="entry name" value="P-loop_NTPase"/>
</dbReference>
<dbReference type="Pfam" id="PF01467">
    <property type="entry name" value="CTP_transf_like"/>
    <property type="match status" value="1"/>
</dbReference>
<dbReference type="GO" id="GO:0016740">
    <property type="term" value="F:transferase activity"/>
    <property type="evidence" value="ECO:0007669"/>
    <property type="project" value="UniProtKB-KW"/>
</dbReference>
<dbReference type="NCBIfam" id="TIGR00125">
    <property type="entry name" value="cyt_tran_rel"/>
    <property type="match status" value="1"/>
</dbReference>
<feature type="domain" description="NadR/Ttd14 AAA" evidence="2">
    <location>
        <begin position="191"/>
        <end position="349"/>
    </location>
</feature>
<dbReference type="InterPro" id="IPR014729">
    <property type="entry name" value="Rossmann-like_a/b/a_fold"/>
</dbReference>
<dbReference type="SUPFAM" id="SSF52374">
    <property type="entry name" value="Nucleotidylyl transferase"/>
    <property type="match status" value="1"/>
</dbReference>
<proteinExistence type="predicted"/>
<organism evidence="3 4">
    <name type="scientific">Paenibacillus hemerocallicola</name>
    <dbReference type="NCBI Taxonomy" id="1172614"/>
    <lineage>
        <taxon>Bacteria</taxon>
        <taxon>Bacillati</taxon>
        <taxon>Bacillota</taxon>
        <taxon>Bacilli</taxon>
        <taxon>Bacillales</taxon>
        <taxon>Paenibacillaceae</taxon>
        <taxon>Paenibacillus</taxon>
    </lineage>
</organism>
<evidence type="ECO:0000313" key="4">
    <source>
        <dbReference type="Proteomes" id="UP000307943"/>
    </source>
</evidence>
<evidence type="ECO:0000313" key="3">
    <source>
        <dbReference type="EMBL" id="TNJ55427.1"/>
    </source>
</evidence>
<comment type="caution">
    <text evidence="3">The sequence shown here is derived from an EMBL/GenBank/DDBJ whole genome shotgun (WGS) entry which is preliminary data.</text>
</comment>
<dbReference type="SUPFAM" id="SSF52540">
    <property type="entry name" value="P-loop containing nucleoside triphosphate hydrolases"/>
    <property type="match status" value="1"/>
</dbReference>
<dbReference type="OrthoDB" id="9802794at2"/>
<dbReference type="PANTHER" id="PTHR37512">
    <property type="entry name" value="TRIFUNCTIONAL NAD BIOSYNTHESIS/REGULATOR PROTEIN NADR"/>
    <property type="match status" value="1"/>
</dbReference>
<feature type="domain" description="Cytidyltransferase-like" evidence="1">
    <location>
        <begin position="42"/>
        <end position="171"/>
    </location>
</feature>
<reference evidence="3 4" key="1">
    <citation type="submission" date="2019-05" db="EMBL/GenBank/DDBJ databases">
        <title>We sequenced the genome of Paenibacillus hemerocallicola KCTC 33185 for further insight into its adaptation and study the phylogeny of Paenibacillus.</title>
        <authorList>
            <person name="Narsing Rao M.P."/>
        </authorList>
    </citation>
    <scope>NUCLEOTIDE SEQUENCE [LARGE SCALE GENOMIC DNA]</scope>
    <source>
        <strain evidence="3 4">KCTC 33185</strain>
    </source>
</reference>